<organism evidence="2 3">
    <name type="scientific">Symbiodinium microadriaticum</name>
    <name type="common">Dinoflagellate</name>
    <name type="synonym">Zooxanthella microadriatica</name>
    <dbReference type="NCBI Taxonomy" id="2951"/>
    <lineage>
        <taxon>Eukaryota</taxon>
        <taxon>Sar</taxon>
        <taxon>Alveolata</taxon>
        <taxon>Dinophyceae</taxon>
        <taxon>Suessiales</taxon>
        <taxon>Symbiodiniaceae</taxon>
        <taxon>Symbiodinium</taxon>
    </lineage>
</organism>
<dbReference type="Proteomes" id="UP000186817">
    <property type="component" value="Unassembled WGS sequence"/>
</dbReference>
<keyword evidence="3" id="KW-1185">Reference proteome</keyword>
<gene>
    <name evidence="2" type="ORF">AK812_SmicGene44233</name>
</gene>
<protein>
    <submittedName>
        <fullName evidence="2">Uncharacterized protein</fullName>
    </submittedName>
</protein>
<dbReference type="AlphaFoldDB" id="A0A1Q9BZ00"/>
<evidence type="ECO:0000256" key="1">
    <source>
        <dbReference type="SAM" id="MobiDB-lite"/>
    </source>
</evidence>
<accession>A0A1Q9BZ00</accession>
<feature type="region of interest" description="Disordered" evidence="1">
    <location>
        <begin position="1"/>
        <end position="55"/>
    </location>
</feature>
<evidence type="ECO:0000313" key="3">
    <source>
        <dbReference type="Proteomes" id="UP000186817"/>
    </source>
</evidence>
<reference evidence="2 3" key="1">
    <citation type="submission" date="2016-02" db="EMBL/GenBank/DDBJ databases">
        <title>Genome analysis of coral dinoflagellate symbionts highlights evolutionary adaptations to a symbiotic lifestyle.</title>
        <authorList>
            <person name="Aranda M."/>
            <person name="Li Y."/>
            <person name="Liew Y.J."/>
            <person name="Baumgarten S."/>
            <person name="Simakov O."/>
            <person name="Wilson M."/>
            <person name="Piel J."/>
            <person name="Ashoor H."/>
            <person name="Bougouffa S."/>
            <person name="Bajic V.B."/>
            <person name="Ryu T."/>
            <person name="Ravasi T."/>
            <person name="Bayer T."/>
            <person name="Micklem G."/>
            <person name="Kim H."/>
            <person name="Bhak J."/>
            <person name="Lajeunesse T.C."/>
            <person name="Voolstra C.R."/>
        </authorList>
    </citation>
    <scope>NUCLEOTIDE SEQUENCE [LARGE SCALE GENOMIC DNA]</scope>
    <source>
        <strain evidence="2 3">CCMP2467</strain>
    </source>
</reference>
<sequence>MSVELSVELSVEPPQTPGAAKGAEPVSSGSDSEARDEAPVGSGDVPDSGVEASVPDSGVVAVTCWQRRFG</sequence>
<comment type="caution">
    <text evidence="2">The sequence shown here is derived from an EMBL/GenBank/DDBJ whole genome shotgun (WGS) entry which is preliminary data.</text>
</comment>
<dbReference type="EMBL" id="LSRX01002218">
    <property type="protein sequence ID" value="OLP75901.1"/>
    <property type="molecule type" value="Genomic_DNA"/>
</dbReference>
<evidence type="ECO:0000313" key="2">
    <source>
        <dbReference type="EMBL" id="OLP75901.1"/>
    </source>
</evidence>
<proteinExistence type="predicted"/>
<name>A0A1Q9BZ00_SYMMI</name>